<evidence type="ECO:0000256" key="7">
    <source>
        <dbReference type="ARBA" id="ARBA00022741"/>
    </source>
</evidence>
<keyword evidence="9" id="KW-0067">ATP-binding</keyword>
<dbReference type="PROSITE" id="PS50885">
    <property type="entry name" value="HAMP"/>
    <property type="match status" value="1"/>
</dbReference>
<evidence type="ECO:0000259" key="12">
    <source>
        <dbReference type="PROSITE" id="PS50885"/>
    </source>
</evidence>
<dbReference type="EMBL" id="JAWJEJ010000001">
    <property type="protein sequence ID" value="MDV3456006.1"/>
    <property type="molecule type" value="Genomic_DNA"/>
</dbReference>
<dbReference type="Gene3D" id="6.10.340.10">
    <property type="match status" value="1"/>
</dbReference>
<evidence type="ECO:0000256" key="2">
    <source>
        <dbReference type="ARBA" id="ARBA00004651"/>
    </source>
</evidence>
<dbReference type="InterPro" id="IPR003661">
    <property type="entry name" value="HisK_dim/P_dom"/>
</dbReference>
<dbReference type="PRINTS" id="PR00344">
    <property type="entry name" value="BCTRLSENSOR"/>
</dbReference>
<dbReference type="PANTHER" id="PTHR44936:SF10">
    <property type="entry name" value="SENSOR PROTEIN RSTB"/>
    <property type="match status" value="1"/>
</dbReference>
<evidence type="ECO:0000256" key="8">
    <source>
        <dbReference type="ARBA" id="ARBA00022777"/>
    </source>
</evidence>
<keyword evidence="10" id="KW-1133">Transmembrane helix</keyword>
<feature type="domain" description="HAMP" evidence="12">
    <location>
        <begin position="253"/>
        <end position="306"/>
    </location>
</feature>
<keyword evidence="8 13" id="KW-0418">Kinase</keyword>
<evidence type="ECO:0000256" key="9">
    <source>
        <dbReference type="ARBA" id="ARBA00022840"/>
    </source>
</evidence>
<evidence type="ECO:0000256" key="6">
    <source>
        <dbReference type="ARBA" id="ARBA00022679"/>
    </source>
</evidence>
<dbReference type="GO" id="GO:0016301">
    <property type="term" value="F:kinase activity"/>
    <property type="evidence" value="ECO:0007669"/>
    <property type="project" value="UniProtKB-KW"/>
</dbReference>
<dbReference type="PANTHER" id="PTHR44936">
    <property type="entry name" value="SENSOR PROTEIN CREC"/>
    <property type="match status" value="1"/>
</dbReference>
<comment type="subcellular location">
    <subcellularLocation>
        <location evidence="2">Cell membrane</location>
        <topology evidence="2">Multi-pass membrane protein</topology>
    </subcellularLocation>
</comment>
<dbReference type="SMART" id="SM00387">
    <property type="entry name" value="HATPase_c"/>
    <property type="match status" value="1"/>
</dbReference>
<feature type="transmembrane region" description="Helical" evidence="10">
    <location>
        <begin position="233"/>
        <end position="251"/>
    </location>
</feature>
<comment type="catalytic activity">
    <reaction evidence="1">
        <text>ATP + protein L-histidine = ADP + protein N-phospho-L-histidine.</text>
        <dbReference type="EC" id="2.7.13.3"/>
    </reaction>
</comment>
<dbReference type="RefSeq" id="WP_317225209.1">
    <property type="nucleotide sequence ID" value="NZ_JAWJEJ010000001.1"/>
</dbReference>
<dbReference type="Gene3D" id="3.30.565.10">
    <property type="entry name" value="Histidine kinase-like ATPase, C-terminal domain"/>
    <property type="match status" value="1"/>
</dbReference>
<dbReference type="Pfam" id="PF00512">
    <property type="entry name" value="HisKA"/>
    <property type="match status" value="1"/>
</dbReference>
<proteinExistence type="predicted"/>
<evidence type="ECO:0000259" key="11">
    <source>
        <dbReference type="PROSITE" id="PS50109"/>
    </source>
</evidence>
<evidence type="ECO:0000256" key="1">
    <source>
        <dbReference type="ARBA" id="ARBA00000085"/>
    </source>
</evidence>
<keyword evidence="6" id="KW-0808">Transferase</keyword>
<organism evidence="13 14">
    <name type="scientific">Sphingomonas agrestis</name>
    <dbReference type="NCBI Taxonomy" id="3080540"/>
    <lineage>
        <taxon>Bacteria</taxon>
        <taxon>Pseudomonadati</taxon>
        <taxon>Pseudomonadota</taxon>
        <taxon>Alphaproteobacteria</taxon>
        <taxon>Sphingomonadales</taxon>
        <taxon>Sphingomonadaceae</taxon>
        <taxon>Sphingomonas</taxon>
    </lineage>
</organism>
<evidence type="ECO:0000313" key="13">
    <source>
        <dbReference type="EMBL" id="MDV3456006.1"/>
    </source>
</evidence>
<dbReference type="InterPro" id="IPR003594">
    <property type="entry name" value="HATPase_dom"/>
</dbReference>
<feature type="domain" description="Histidine kinase" evidence="11">
    <location>
        <begin position="314"/>
        <end position="520"/>
    </location>
</feature>
<dbReference type="CDD" id="cd00082">
    <property type="entry name" value="HisKA"/>
    <property type="match status" value="1"/>
</dbReference>
<gene>
    <name evidence="13" type="ORF">RZN05_03360</name>
</gene>
<keyword evidence="10" id="KW-0472">Membrane</keyword>
<dbReference type="InterPro" id="IPR036097">
    <property type="entry name" value="HisK_dim/P_sf"/>
</dbReference>
<reference evidence="13 14" key="1">
    <citation type="submission" date="2023-10" db="EMBL/GenBank/DDBJ databases">
        <title>Sphingomonas sp. HF-S4 16S ribosomal RNA gene Genome sequencing and assembly.</title>
        <authorList>
            <person name="Lee H."/>
        </authorList>
    </citation>
    <scope>NUCLEOTIDE SEQUENCE [LARGE SCALE GENOMIC DNA]</scope>
    <source>
        <strain evidence="13 14">HF-S4</strain>
    </source>
</reference>
<keyword evidence="10" id="KW-0812">Transmembrane</keyword>
<sequence length="520" mass="55294">MIGRAKAFLKRHWPALRLRTILFGTLLFTAALPGVGALFLRVYENTLVRQTEAELIAQGAALTGAAQALWPGAAPGTLDPRPYRPEGSTIDLRTTRVLDERPRASEAATIPDPAAIDMARRLQPIVAATARTTLASVQLVDARGTIILGYQAGRSYSRLPEVAAALQGRVGTVLRTNGAYSQRYAFEWLSRASSLRIHHVRPIVVDGRVVGALLLSRSPRALFRGLYEDRGKILLGIALIFGTLLGLTGLLSRGIARPIEALGDATRRVASGTGTVPQTPATAAIEIRALFEDFRAMAATIDRRSHYLRDFAASVSHEFKTPLAGISGAIELFEDHGATMTPEERERFLGNIKADAARLSQLVTRLLDLARADMAQPDPDVAVDALAVIRQVTDAQSAADFRVILGASDAATVAVQASTVEAVVTTLLENARQAGASEAKIDLERKGDALEIAVTDNGRGIAPADAERIFEPFFTTRRAAGGTGLGLAISMSLLRAGGGGLALDPEASGTRLVVTLPVAR</sequence>
<dbReference type="InterPro" id="IPR004358">
    <property type="entry name" value="Sig_transdc_His_kin-like_C"/>
</dbReference>
<evidence type="ECO:0000256" key="3">
    <source>
        <dbReference type="ARBA" id="ARBA00012438"/>
    </source>
</evidence>
<dbReference type="Proteomes" id="UP001273531">
    <property type="component" value="Unassembled WGS sequence"/>
</dbReference>
<evidence type="ECO:0000256" key="5">
    <source>
        <dbReference type="ARBA" id="ARBA00022553"/>
    </source>
</evidence>
<evidence type="ECO:0000313" key="14">
    <source>
        <dbReference type="Proteomes" id="UP001273531"/>
    </source>
</evidence>
<dbReference type="Gene3D" id="1.10.287.130">
    <property type="match status" value="1"/>
</dbReference>
<dbReference type="InterPro" id="IPR050980">
    <property type="entry name" value="2C_sensor_his_kinase"/>
</dbReference>
<dbReference type="SUPFAM" id="SSF47384">
    <property type="entry name" value="Homodimeric domain of signal transducing histidine kinase"/>
    <property type="match status" value="1"/>
</dbReference>
<dbReference type="PROSITE" id="PS50109">
    <property type="entry name" value="HIS_KIN"/>
    <property type="match status" value="1"/>
</dbReference>
<dbReference type="Pfam" id="PF02518">
    <property type="entry name" value="HATPase_c"/>
    <property type="match status" value="1"/>
</dbReference>
<evidence type="ECO:0000256" key="4">
    <source>
        <dbReference type="ARBA" id="ARBA00022475"/>
    </source>
</evidence>
<keyword evidence="7" id="KW-0547">Nucleotide-binding</keyword>
<evidence type="ECO:0000256" key="10">
    <source>
        <dbReference type="SAM" id="Phobius"/>
    </source>
</evidence>
<dbReference type="CDD" id="cd00075">
    <property type="entry name" value="HATPase"/>
    <property type="match status" value="1"/>
</dbReference>
<dbReference type="SUPFAM" id="SSF55874">
    <property type="entry name" value="ATPase domain of HSP90 chaperone/DNA topoisomerase II/histidine kinase"/>
    <property type="match status" value="1"/>
</dbReference>
<keyword evidence="14" id="KW-1185">Reference proteome</keyword>
<dbReference type="SMART" id="SM00388">
    <property type="entry name" value="HisKA"/>
    <property type="match status" value="1"/>
</dbReference>
<dbReference type="InterPro" id="IPR036890">
    <property type="entry name" value="HATPase_C_sf"/>
</dbReference>
<comment type="caution">
    <text evidence="13">The sequence shown here is derived from an EMBL/GenBank/DDBJ whole genome shotgun (WGS) entry which is preliminary data.</text>
</comment>
<accession>A0ABU3Y3N7</accession>
<protein>
    <recommendedName>
        <fullName evidence="3">histidine kinase</fullName>
        <ecNumber evidence="3">2.7.13.3</ecNumber>
    </recommendedName>
</protein>
<keyword evidence="4" id="KW-1003">Cell membrane</keyword>
<dbReference type="InterPro" id="IPR003660">
    <property type="entry name" value="HAMP_dom"/>
</dbReference>
<dbReference type="InterPro" id="IPR005467">
    <property type="entry name" value="His_kinase_dom"/>
</dbReference>
<name>A0ABU3Y3N7_9SPHN</name>
<keyword evidence="5" id="KW-0597">Phosphoprotein</keyword>
<dbReference type="EC" id="2.7.13.3" evidence="3"/>